<dbReference type="Proteomes" id="UP000315295">
    <property type="component" value="Unassembled WGS sequence"/>
</dbReference>
<organism evidence="1 2">
    <name type="scientific">Malus baccata</name>
    <name type="common">Siberian crab apple</name>
    <name type="synonym">Pyrus baccata</name>
    <dbReference type="NCBI Taxonomy" id="106549"/>
    <lineage>
        <taxon>Eukaryota</taxon>
        <taxon>Viridiplantae</taxon>
        <taxon>Streptophyta</taxon>
        <taxon>Embryophyta</taxon>
        <taxon>Tracheophyta</taxon>
        <taxon>Spermatophyta</taxon>
        <taxon>Magnoliopsida</taxon>
        <taxon>eudicotyledons</taxon>
        <taxon>Gunneridae</taxon>
        <taxon>Pentapetalae</taxon>
        <taxon>rosids</taxon>
        <taxon>fabids</taxon>
        <taxon>Rosales</taxon>
        <taxon>Rosaceae</taxon>
        <taxon>Amygdaloideae</taxon>
        <taxon>Maleae</taxon>
        <taxon>Malus</taxon>
    </lineage>
</organism>
<protein>
    <submittedName>
        <fullName evidence="1">Uncharacterized protein</fullName>
    </submittedName>
</protein>
<accession>A0A540LUC8</accession>
<dbReference type="EMBL" id="VIEB01000464">
    <property type="protein sequence ID" value="TQD89988.1"/>
    <property type="molecule type" value="Genomic_DNA"/>
</dbReference>
<evidence type="ECO:0000313" key="2">
    <source>
        <dbReference type="Proteomes" id="UP000315295"/>
    </source>
</evidence>
<proteinExistence type="predicted"/>
<evidence type="ECO:0000313" key="1">
    <source>
        <dbReference type="EMBL" id="TQD89988.1"/>
    </source>
</evidence>
<name>A0A540LUC8_MALBA</name>
<dbReference type="AlphaFoldDB" id="A0A540LUC8"/>
<gene>
    <name evidence="1" type="ORF">C1H46_024472</name>
</gene>
<keyword evidence="2" id="KW-1185">Reference proteome</keyword>
<reference evidence="1 2" key="1">
    <citation type="journal article" date="2019" name="G3 (Bethesda)">
        <title>Sequencing of a Wild Apple (Malus baccata) Genome Unravels the Differences Between Cultivated and Wild Apple Species Regarding Disease Resistance and Cold Tolerance.</title>
        <authorList>
            <person name="Chen X."/>
        </authorList>
    </citation>
    <scope>NUCLEOTIDE SEQUENCE [LARGE SCALE GENOMIC DNA]</scope>
    <source>
        <strain evidence="2">cv. Shandingzi</strain>
        <tissue evidence="1">Leaves</tissue>
    </source>
</reference>
<comment type="caution">
    <text evidence="1">The sequence shown here is derived from an EMBL/GenBank/DDBJ whole genome shotgun (WGS) entry which is preliminary data.</text>
</comment>
<sequence length="94" mass="10299">MKEFVDEKIVRKSFTFRSVVDISDATAQGLWITLQERKAGAELVRCLHTLLAPSALSSTFESGTCGQKKAPTVISSYFLSQTTESCACCHGDYT</sequence>